<dbReference type="RefSeq" id="WP_108309789.1">
    <property type="nucleotide sequence ID" value="NZ_CP020921.1"/>
</dbReference>
<evidence type="ECO:0000313" key="3">
    <source>
        <dbReference type="Proteomes" id="UP000244792"/>
    </source>
</evidence>
<protein>
    <submittedName>
        <fullName evidence="2">Endonuclease IV</fullName>
    </submittedName>
</protein>
<dbReference type="GO" id="GO:0008081">
    <property type="term" value="F:phosphoric diester hydrolase activity"/>
    <property type="evidence" value="ECO:0007669"/>
    <property type="project" value="TreeGrafter"/>
</dbReference>
<dbReference type="KEGG" id="taci:TDSAC_1587"/>
<dbReference type="AlphaFoldDB" id="A0A2R4W2A7"/>
<dbReference type="GO" id="GO:0003677">
    <property type="term" value="F:DNA binding"/>
    <property type="evidence" value="ECO:0007669"/>
    <property type="project" value="InterPro"/>
</dbReference>
<dbReference type="Pfam" id="PF01261">
    <property type="entry name" value="AP_endonuc_2"/>
    <property type="match status" value="1"/>
</dbReference>
<evidence type="ECO:0000313" key="2">
    <source>
        <dbReference type="EMBL" id="AWB10923.1"/>
    </source>
</evidence>
<dbReference type="OrthoDB" id="9805666at2"/>
<dbReference type="PANTHER" id="PTHR21445:SF0">
    <property type="entry name" value="APURINIC-APYRIMIDINIC ENDONUCLEASE"/>
    <property type="match status" value="1"/>
</dbReference>
<reference evidence="2 3" key="1">
    <citation type="submission" date="2017-04" db="EMBL/GenBank/DDBJ databases">
        <title>Genomic insights into metabolism of Thermodesulfobium acidiphilum.</title>
        <authorList>
            <person name="Toshchakov S.V."/>
            <person name="Frolov E.N."/>
            <person name="Kublanov I.V."/>
            <person name="Samarov N.I."/>
            <person name="Novikov A."/>
            <person name="Lebedinsky A.V."/>
            <person name="Bonch-Osmolovskaya E.A."/>
            <person name="Chernyh N.A."/>
        </authorList>
    </citation>
    <scope>NUCLEOTIDE SEQUENCE [LARGE SCALE GENOMIC DNA]</scope>
    <source>
        <strain evidence="2 3">3127-1</strain>
    </source>
</reference>
<dbReference type="InterPro" id="IPR036237">
    <property type="entry name" value="Xyl_isomerase-like_sf"/>
</dbReference>
<keyword evidence="3" id="KW-1185">Reference proteome</keyword>
<dbReference type="InterPro" id="IPR013022">
    <property type="entry name" value="Xyl_isomerase-like_TIM-brl"/>
</dbReference>
<dbReference type="GO" id="GO:0008270">
    <property type="term" value="F:zinc ion binding"/>
    <property type="evidence" value="ECO:0007669"/>
    <property type="project" value="InterPro"/>
</dbReference>
<evidence type="ECO:0000259" key="1">
    <source>
        <dbReference type="Pfam" id="PF01261"/>
    </source>
</evidence>
<dbReference type="SMART" id="SM00518">
    <property type="entry name" value="AP2Ec"/>
    <property type="match status" value="1"/>
</dbReference>
<proteinExistence type="predicted"/>
<dbReference type="GO" id="GO:0003906">
    <property type="term" value="F:DNA-(apurinic or apyrimidinic site) endonuclease activity"/>
    <property type="evidence" value="ECO:0007669"/>
    <property type="project" value="TreeGrafter"/>
</dbReference>
<gene>
    <name evidence="2" type="ORF">TDSAC_1587</name>
</gene>
<dbReference type="SUPFAM" id="SSF51658">
    <property type="entry name" value="Xylose isomerase-like"/>
    <property type="match status" value="1"/>
</dbReference>
<sequence>MNLIFGPAGNEELFYKSGFKSTLDSAKYISKMGLFAFEYPLTHGIRLSESTAVKIGESFKSENIKLSIHAPYYINITSPNPEILEKSEKHLIKTLQFGNLMGADRIIFHPGSSKGNKRKVMLERSFSFLEQFISRNIKLIKNIKLCPETHGKSISLGNVDEIIEICKINSEIFLPAIDFAHLYAVSKGNLTREEDFTSILKKFKNYKELHIHFSQIEFNNSGEVRHRPLNSGFGPPIDPFLLSLLKNSVKGRVIVETPGTQARDAKILLERFLVLEGKGVKPI</sequence>
<keyword evidence="2" id="KW-0255">Endonuclease</keyword>
<dbReference type="Gene3D" id="3.20.20.150">
    <property type="entry name" value="Divalent-metal-dependent TIM barrel enzymes"/>
    <property type="match status" value="1"/>
</dbReference>
<dbReference type="Proteomes" id="UP000244792">
    <property type="component" value="Chromosome"/>
</dbReference>
<keyword evidence="2" id="KW-0378">Hydrolase</keyword>
<keyword evidence="2" id="KW-0540">Nuclease</keyword>
<name>A0A2R4W2A7_THEAF</name>
<feature type="domain" description="Xylose isomerase-like TIM barrel" evidence="1">
    <location>
        <begin position="28"/>
        <end position="261"/>
    </location>
</feature>
<organism evidence="2 3">
    <name type="scientific">Thermodesulfobium acidiphilum</name>
    <dbReference type="NCBI Taxonomy" id="1794699"/>
    <lineage>
        <taxon>Bacteria</taxon>
        <taxon>Pseudomonadati</taxon>
        <taxon>Thermodesulfobiota</taxon>
        <taxon>Thermodesulfobiia</taxon>
        <taxon>Thermodesulfobiales</taxon>
        <taxon>Thermodesulfobiaceae</taxon>
        <taxon>Thermodesulfobium</taxon>
    </lineage>
</organism>
<accession>A0A2R4W2A7</accession>
<dbReference type="PANTHER" id="PTHR21445">
    <property type="entry name" value="ENDONUCLEASE IV ENDODEOXYRIBONUCLEASE IV"/>
    <property type="match status" value="1"/>
</dbReference>
<dbReference type="GO" id="GO:0006284">
    <property type="term" value="P:base-excision repair"/>
    <property type="evidence" value="ECO:0007669"/>
    <property type="project" value="TreeGrafter"/>
</dbReference>
<dbReference type="EMBL" id="CP020921">
    <property type="protein sequence ID" value="AWB10923.1"/>
    <property type="molecule type" value="Genomic_DNA"/>
</dbReference>
<dbReference type="InterPro" id="IPR001719">
    <property type="entry name" value="AP_endonuc_2"/>
</dbReference>